<name>A0AAX3HUV6_BACTI</name>
<sequence length="44" mass="5130">MMYTSVLKRDLSYSDALNTLMVGKEGIRANTLYQRDMLANDWMI</sequence>
<proteinExistence type="predicted"/>
<organism evidence="1 2">
    <name type="scientific">Bacillus thuringiensis subsp. israelensis</name>
    <dbReference type="NCBI Taxonomy" id="1430"/>
    <lineage>
        <taxon>Bacteria</taxon>
        <taxon>Bacillati</taxon>
        <taxon>Bacillota</taxon>
        <taxon>Bacilli</taxon>
        <taxon>Bacillales</taxon>
        <taxon>Bacillaceae</taxon>
        <taxon>Bacillus</taxon>
        <taxon>Bacillus cereus group</taxon>
    </lineage>
</organism>
<evidence type="ECO:0000313" key="2">
    <source>
        <dbReference type="Proteomes" id="UP000508034"/>
    </source>
</evidence>
<reference evidence="1 2" key="1">
    <citation type="submission" date="2019-04" db="EMBL/GenBank/DDBJ databases">
        <authorList>
            <person name="Patino-Navarrete R."/>
            <person name="Patino Navarrete R."/>
        </authorList>
    </citation>
    <scope>NUCLEOTIDE SEQUENCE [LARGE SCALE GENOMIC DNA]</scope>
    <source>
        <strain evidence="1">Bacillus thuringiensis strain AR23</strain>
    </source>
</reference>
<evidence type="ECO:0000313" key="1">
    <source>
        <dbReference type="EMBL" id="VIJ06347.1"/>
    </source>
</evidence>
<dbReference type="AlphaFoldDB" id="A0AAX3HUV6"/>
<gene>
    <name evidence="1" type="ORF">BTAR23_AR23_04482</name>
</gene>
<dbReference type="EMBL" id="CAAKHA010000022">
    <property type="protein sequence ID" value="VIJ06347.1"/>
    <property type="molecule type" value="Genomic_DNA"/>
</dbReference>
<dbReference type="Proteomes" id="UP000508034">
    <property type="component" value="Unassembled WGS sequence"/>
</dbReference>
<protein>
    <submittedName>
        <fullName evidence="1">Uncharacterized protein</fullName>
    </submittedName>
</protein>
<dbReference type="RefSeq" id="WP_003310215.1">
    <property type="nucleotide sequence ID" value="NZ_CAAKHA010000022.1"/>
</dbReference>
<accession>A0AAX3HUV6</accession>
<comment type="caution">
    <text evidence="1">The sequence shown here is derived from an EMBL/GenBank/DDBJ whole genome shotgun (WGS) entry which is preliminary data.</text>
</comment>